<evidence type="ECO:0000256" key="6">
    <source>
        <dbReference type="NCBIfam" id="TIGR00188"/>
    </source>
</evidence>
<dbReference type="EC" id="3.1.26.5" evidence="6"/>
<keyword evidence="8" id="KW-1185">Reference proteome</keyword>
<proteinExistence type="predicted"/>
<protein>
    <recommendedName>
        <fullName evidence="6">Ribonuclease P protein component</fullName>
        <ecNumber evidence="6">3.1.26.5</ecNumber>
    </recommendedName>
</protein>
<keyword evidence="2" id="KW-0540">Nuclease</keyword>
<keyword evidence="3" id="KW-0255">Endonuclease</keyword>
<dbReference type="PANTHER" id="PTHR33992">
    <property type="entry name" value="RIBONUCLEASE P PROTEIN COMPONENT"/>
    <property type="match status" value="1"/>
</dbReference>
<dbReference type="SUPFAM" id="SSF54211">
    <property type="entry name" value="Ribosomal protein S5 domain 2-like"/>
    <property type="match status" value="1"/>
</dbReference>
<dbReference type="GO" id="GO:0004526">
    <property type="term" value="F:ribonuclease P activity"/>
    <property type="evidence" value="ECO:0007669"/>
    <property type="project" value="UniProtKB-UniRule"/>
</dbReference>
<dbReference type="Gene3D" id="3.30.230.10">
    <property type="match status" value="1"/>
</dbReference>
<dbReference type="AlphaFoldDB" id="A0A7W7Q4K3"/>
<dbReference type="GO" id="GO:0000049">
    <property type="term" value="F:tRNA binding"/>
    <property type="evidence" value="ECO:0007669"/>
    <property type="project" value="InterPro"/>
</dbReference>
<evidence type="ECO:0000256" key="3">
    <source>
        <dbReference type="ARBA" id="ARBA00022759"/>
    </source>
</evidence>
<dbReference type="InterPro" id="IPR000100">
    <property type="entry name" value="RNase_P"/>
</dbReference>
<dbReference type="GO" id="GO:0030677">
    <property type="term" value="C:ribonuclease P complex"/>
    <property type="evidence" value="ECO:0007669"/>
    <property type="project" value="TreeGrafter"/>
</dbReference>
<keyword evidence="5" id="KW-0694">RNA-binding</keyword>
<organism evidence="7 8">
    <name type="scientific">Actinophytocola algeriensis</name>
    <dbReference type="NCBI Taxonomy" id="1768010"/>
    <lineage>
        <taxon>Bacteria</taxon>
        <taxon>Bacillati</taxon>
        <taxon>Actinomycetota</taxon>
        <taxon>Actinomycetes</taxon>
        <taxon>Pseudonocardiales</taxon>
        <taxon>Pseudonocardiaceae</taxon>
    </lineage>
</organism>
<sequence>MTRKGRRAGRPRLVVHAITAEEVAGFGVPKVDPVMTDAGAVPRVGFVVSKAVGNSVVRHRVARRLRHVVRDRLGTVRPGCTLVVRALPSAASAASAELGGDIDSALRRLRLSRDHSETGGAQ</sequence>
<evidence type="ECO:0000256" key="1">
    <source>
        <dbReference type="ARBA" id="ARBA00022694"/>
    </source>
</evidence>
<dbReference type="Pfam" id="PF00825">
    <property type="entry name" value="Ribonuclease_P"/>
    <property type="match status" value="1"/>
</dbReference>
<keyword evidence="4 7" id="KW-0378">Hydrolase</keyword>
<dbReference type="Proteomes" id="UP000520767">
    <property type="component" value="Unassembled WGS sequence"/>
</dbReference>
<dbReference type="GO" id="GO:0042781">
    <property type="term" value="F:3'-tRNA processing endoribonuclease activity"/>
    <property type="evidence" value="ECO:0007669"/>
    <property type="project" value="TreeGrafter"/>
</dbReference>
<evidence type="ECO:0000256" key="4">
    <source>
        <dbReference type="ARBA" id="ARBA00022801"/>
    </source>
</evidence>
<accession>A0A7W7Q4K3</accession>
<evidence type="ECO:0000256" key="2">
    <source>
        <dbReference type="ARBA" id="ARBA00022722"/>
    </source>
</evidence>
<dbReference type="InterPro" id="IPR020568">
    <property type="entry name" value="Ribosomal_Su5_D2-typ_SF"/>
</dbReference>
<evidence type="ECO:0000313" key="8">
    <source>
        <dbReference type="Proteomes" id="UP000520767"/>
    </source>
</evidence>
<dbReference type="NCBIfam" id="TIGR00188">
    <property type="entry name" value="rnpA"/>
    <property type="match status" value="1"/>
</dbReference>
<keyword evidence="1" id="KW-0819">tRNA processing</keyword>
<dbReference type="EMBL" id="JACHJQ010000003">
    <property type="protein sequence ID" value="MBB4906708.1"/>
    <property type="molecule type" value="Genomic_DNA"/>
</dbReference>
<gene>
    <name evidence="7" type="ORF">FHR82_002928</name>
</gene>
<reference evidence="7 8" key="1">
    <citation type="submission" date="2020-08" db="EMBL/GenBank/DDBJ databases">
        <title>Genomic Encyclopedia of Type Strains, Phase III (KMG-III): the genomes of soil and plant-associated and newly described type strains.</title>
        <authorList>
            <person name="Whitman W."/>
        </authorList>
    </citation>
    <scope>NUCLEOTIDE SEQUENCE [LARGE SCALE GENOMIC DNA]</scope>
    <source>
        <strain evidence="7 8">CECT 8960</strain>
    </source>
</reference>
<name>A0A7W7Q4K3_9PSEU</name>
<evidence type="ECO:0000256" key="5">
    <source>
        <dbReference type="ARBA" id="ARBA00022884"/>
    </source>
</evidence>
<comment type="caution">
    <text evidence="7">The sequence shown here is derived from an EMBL/GenBank/DDBJ whole genome shotgun (WGS) entry which is preliminary data.</text>
</comment>
<dbReference type="InterPro" id="IPR014721">
    <property type="entry name" value="Ribsml_uS5_D2-typ_fold_subgr"/>
</dbReference>
<dbReference type="PANTHER" id="PTHR33992:SF1">
    <property type="entry name" value="RIBONUCLEASE P PROTEIN COMPONENT"/>
    <property type="match status" value="1"/>
</dbReference>
<evidence type="ECO:0000313" key="7">
    <source>
        <dbReference type="EMBL" id="MBB4906708.1"/>
    </source>
</evidence>